<dbReference type="SUPFAM" id="SSF49344">
    <property type="entry name" value="CBD9-like"/>
    <property type="match status" value="1"/>
</dbReference>
<evidence type="ECO:0000256" key="2">
    <source>
        <dbReference type="ARBA" id="ARBA00023157"/>
    </source>
</evidence>
<keyword evidence="5" id="KW-1185">Reference proteome</keyword>
<dbReference type="Gene3D" id="2.60.120.230">
    <property type="match status" value="1"/>
</dbReference>
<dbReference type="CDD" id="cd09631">
    <property type="entry name" value="DOMON_DOH"/>
    <property type="match status" value="1"/>
</dbReference>
<dbReference type="InterPro" id="IPR000323">
    <property type="entry name" value="Cu2_ascorb_mOase_N"/>
</dbReference>
<dbReference type="InterPro" id="IPR036939">
    <property type="entry name" value="Cu2_ascorb_mOase_N_sf"/>
</dbReference>
<dbReference type="GeneID" id="100367519"/>
<accession>A0ABM0GQB5</accession>
<dbReference type="InterPro" id="IPR000945">
    <property type="entry name" value="DBH-like"/>
</dbReference>
<gene>
    <name evidence="6" type="primary">LOC100367519</name>
</gene>
<dbReference type="SMART" id="SM00664">
    <property type="entry name" value="DoH"/>
    <property type="match status" value="1"/>
</dbReference>
<dbReference type="InterPro" id="IPR014784">
    <property type="entry name" value="Cu2_ascorb_mOase-like_C"/>
</dbReference>
<dbReference type="InterPro" id="IPR008977">
    <property type="entry name" value="PHM/PNGase_F_dom_sf"/>
</dbReference>
<dbReference type="PANTHER" id="PTHR10157">
    <property type="entry name" value="DOPAMINE BETA HYDROXYLASE RELATED"/>
    <property type="match status" value="1"/>
</dbReference>
<dbReference type="InterPro" id="IPR045266">
    <property type="entry name" value="DOH_DOMON"/>
</dbReference>
<protein>
    <submittedName>
        <fullName evidence="6">DBH-like monooxygenase protein 1 homolog</fullName>
    </submittedName>
</protein>
<sequence length="629" mass="71808">MKPIYPRYVLSLFIVYVVVIIATTNATPLVPTEEFTHHAFLDEFGLYKLYWKFNQEKITFEVHVKTTGYVGFGFSPNGGMPGSDIVIGWVTNNGKTRFTDRHASHYGEPRIDEKQDYILLYGREEDEYTILKFERKLDTCDDGQDRIITSDTMRLIWAYHPDKPEDGQPLPWHGRERRGGRSMYLMSVSPDLFPSLEEENANVIELLNENVSVPWRQDTTYYCKGFAIPRLNGKHHMIMYEPVIQHGNEALVHHIVVYMCHGGLNESYHGTEGECRTPNMPPAFDNCITTIIAWAVGGGPFFFPDAAGFSLGDDGDPTFVMMETHYDNPEYKSTFIDSSGIRIYYTSKLREFDATMLLIGHLVQSIQIIPPGMRKFTTKSYCSGACTRNALADHSTNETTDLHMFAGFLHSHLAGRAIRLRHIRDGIELPNIIKDDYYDFNYQELHQLTPEVILKAGDSLMVECDYETMGKSSPVYGGLGTNDEMCLVFMYAYPRSAFTVCVSSLAPTTIAEAVNVEINPDNYRIRAPEQHANKSMFEYLDYMNWTDEIKLDFQAKYDNGLMFEYCPPTKFTANSYFIPTPIRETLPDYNRQCDLEDNNDDGPADGAVGIVVNMFSRVLTLIIVYIWSM</sequence>
<dbReference type="SUPFAM" id="SSF49742">
    <property type="entry name" value="PHM/PNGase F"/>
    <property type="match status" value="2"/>
</dbReference>
<dbReference type="PROSITE" id="PS50836">
    <property type="entry name" value="DOMON"/>
    <property type="match status" value="1"/>
</dbReference>
<dbReference type="RefSeq" id="XP_002734974.1">
    <property type="nucleotide sequence ID" value="XM_002734928.2"/>
</dbReference>
<dbReference type="Gene3D" id="2.60.40.1210">
    <property type="entry name" value="Cellobiose dehydrogenase, cytochrome domain"/>
    <property type="match status" value="1"/>
</dbReference>
<dbReference type="Proteomes" id="UP000694865">
    <property type="component" value="Unplaced"/>
</dbReference>
<dbReference type="Gene3D" id="2.60.120.310">
    <property type="entry name" value="Copper type II, ascorbate-dependent monooxygenase, N-terminal domain"/>
    <property type="match status" value="1"/>
</dbReference>
<evidence type="ECO:0000256" key="3">
    <source>
        <dbReference type="ARBA" id="ARBA00023180"/>
    </source>
</evidence>
<dbReference type="Pfam" id="PF03351">
    <property type="entry name" value="DOMON"/>
    <property type="match status" value="1"/>
</dbReference>
<dbReference type="Pfam" id="PF01082">
    <property type="entry name" value="Cu2_monooxygen"/>
    <property type="match status" value="1"/>
</dbReference>
<dbReference type="InterPro" id="IPR028460">
    <property type="entry name" value="Tbh/DBH"/>
</dbReference>
<proteinExistence type="inferred from homology"/>
<evidence type="ECO:0000259" key="4">
    <source>
        <dbReference type="PROSITE" id="PS50836"/>
    </source>
</evidence>
<keyword evidence="3" id="KW-0325">Glycoprotein</keyword>
<name>A0ABM0GQB5_SACKO</name>
<dbReference type="InterPro" id="IPR005018">
    <property type="entry name" value="DOMON_domain"/>
</dbReference>
<dbReference type="Pfam" id="PF03712">
    <property type="entry name" value="Cu2_monoox_C"/>
    <property type="match status" value="1"/>
</dbReference>
<comment type="similarity">
    <text evidence="1">Belongs to the copper type II ascorbate-dependent monooxygenase family.</text>
</comment>
<evidence type="ECO:0000313" key="6">
    <source>
        <dbReference type="RefSeq" id="XP_002734974.1"/>
    </source>
</evidence>
<evidence type="ECO:0000256" key="1">
    <source>
        <dbReference type="ARBA" id="ARBA00010676"/>
    </source>
</evidence>
<dbReference type="InterPro" id="IPR024548">
    <property type="entry name" value="Cu2_monoox_C"/>
</dbReference>
<evidence type="ECO:0000313" key="5">
    <source>
        <dbReference type="Proteomes" id="UP000694865"/>
    </source>
</evidence>
<dbReference type="PANTHER" id="PTHR10157:SF23">
    <property type="entry name" value="MOXD1 HOMOLOG 1"/>
    <property type="match status" value="1"/>
</dbReference>
<keyword evidence="2" id="KW-1015">Disulfide bond</keyword>
<reference evidence="6" key="1">
    <citation type="submission" date="2025-08" db="UniProtKB">
        <authorList>
            <consortium name="RefSeq"/>
        </authorList>
    </citation>
    <scope>IDENTIFICATION</scope>
    <source>
        <tissue evidence="6">Testes</tissue>
    </source>
</reference>
<feature type="domain" description="DOMON" evidence="4">
    <location>
        <begin position="45"/>
        <end position="160"/>
    </location>
</feature>
<organism evidence="5 6">
    <name type="scientific">Saccoglossus kowalevskii</name>
    <name type="common">Acorn worm</name>
    <dbReference type="NCBI Taxonomy" id="10224"/>
    <lineage>
        <taxon>Eukaryota</taxon>
        <taxon>Metazoa</taxon>
        <taxon>Hemichordata</taxon>
        <taxon>Enteropneusta</taxon>
        <taxon>Harrimaniidae</taxon>
        <taxon>Saccoglossus</taxon>
    </lineage>
</organism>
<dbReference type="PRINTS" id="PR00767">
    <property type="entry name" value="DBMONOXGNASE"/>
</dbReference>